<feature type="transmembrane region" description="Helical" evidence="7">
    <location>
        <begin position="383"/>
        <end position="403"/>
    </location>
</feature>
<keyword evidence="4 7" id="KW-0812">Transmembrane</keyword>
<evidence type="ECO:0000256" key="3">
    <source>
        <dbReference type="ARBA" id="ARBA00022475"/>
    </source>
</evidence>
<dbReference type="Proteomes" id="UP000031535">
    <property type="component" value="Unassembled WGS sequence"/>
</dbReference>
<feature type="transmembrane region" description="Helical" evidence="7">
    <location>
        <begin position="330"/>
        <end position="346"/>
    </location>
</feature>
<dbReference type="AlphaFoldDB" id="A0A0C2I0B5"/>
<feature type="transmembrane region" description="Helical" evidence="7">
    <location>
        <begin position="172"/>
        <end position="196"/>
    </location>
</feature>
<feature type="transmembrane region" description="Helical" evidence="7">
    <location>
        <begin position="113"/>
        <end position="133"/>
    </location>
</feature>
<comment type="similarity">
    <text evidence="2">Belongs to the polysaccharide synthase family.</text>
</comment>
<keyword evidence="6 7" id="KW-0472">Membrane</keyword>
<keyword evidence="5 7" id="KW-1133">Transmembrane helix</keyword>
<dbReference type="PATRIC" id="fig|226910.6.peg.3521"/>
<dbReference type="GO" id="GO:0005886">
    <property type="term" value="C:plasma membrane"/>
    <property type="evidence" value="ECO:0007669"/>
    <property type="project" value="UniProtKB-SubCell"/>
</dbReference>
<comment type="caution">
    <text evidence="8">The sequence shown here is derived from an EMBL/GenBank/DDBJ whole genome shotgun (WGS) entry which is preliminary data.</text>
</comment>
<name>A0A0C2I0B5_9PSED</name>
<dbReference type="STRING" id="226910.UCMB321_3528"/>
<feature type="transmembrane region" description="Helical" evidence="7">
    <location>
        <begin position="290"/>
        <end position="309"/>
    </location>
</feature>
<gene>
    <name evidence="8" type="ORF">UCMB321_3528</name>
</gene>
<protein>
    <submittedName>
        <fullName evidence="8">Putative Polysaccharide transporter</fullName>
    </submittedName>
</protein>
<dbReference type="PANTHER" id="PTHR30250:SF10">
    <property type="entry name" value="LIPOPOLYSACCHARIDE BIOSYNTHESIS PROTEIN WZXC"/>
    <property type="match status" value="1"/>
</dbReference>
<evidence type="ECO:0000256" key="4">
    <source>
        <dbReference type="ARBA" id="ARBA00022692"/>
    </source>
</evidence>
<sequence>MLIATTVSMVLHLLADVGLRQNIIQSPRGDDPVFLNTAWTVQILRGVVLFAATLLIAGFTWFAQVINLWPANSIYAAPELPLVLAFTGFTAIIFGLQSTKFDLAVRDFQQKKVVLLEFAAQLAGLLVMLVIGYFTRSVWSLVIAGLVMAMVGTAIGHLWFQGPPNRLQWERSALKELVVFGRWILLSSAVGVLAMYGDRIWFGGSMSANELGVYSIAVLILGTLQAGVLRLAGAVALPAFSEASRSNDTARLRVLYYRFRLIFDLALLFVCGLFLTVSPLIVGWLYDERYAAAGTMMAVLSLSFFTLRYTVAHQVWLALGLTKYQAMDNIIRIVSLWVLLPLLLAMGGVKYAIWGVALHTFPTLILIVYVNCRVGLFDLKRELVVLPMLVVGALCGELVLGVAEWL</sequence>
<feature type="transmembrane region" description="Helical" evidence="7">
    <location>
        <begin position="82"/>
        <end position="101"/>
    </location>
</feature>
<keyword evidence="9" id="KW-1185">Reference proteome</keyword>
<feature type="transmembrane region" description="Helical" evidence="7">
    <location>
        <begin position="216"/>
        <end position="240"/>
    </location>
</feature>
<evidence type="ECO:0000313" key="9">
    <source>
        <dbReference type="Proteomes" id="UP000031535"/>
    </source>
</evidence>
<feature type="transmembrane region" description="Helical" evidence="7">
    <location>
        <begin position="139"/>
        <end position="160"/>
    </location>
</feature>
<organism evidence="8 9">
    <name type="scientific">Pseudomonas batumici</name>
    <dbReference type="NCBI Taxonomy" id="226910"/>
    <lineage>
        <taxon>Bacteria</taxon>
        <taxon>Pseudomonadati</taxon>
        <taxon>Pseudomonadota</taxon>
        <taxon>Gammaproteobacteria</taxon>
        <taxon>Pseudomonadales</taxon>
        <taxon>Pseudomonadaceae</taxon>
        <taxon>Pseudomonas</taxon>
    </lineage>
</organism>
<reference evidence="8 9" key="1">
    <citation type="submission" date="2015-01" db="EMBL/GenBank/DDBJ databases">
        <title>Complete genome of Pseudomonas batumici UCM B-321 producer of the batumin antibiotic with strong antistaphilococcal and potential anticancer activity.</title>
        <authorList>
            <person name="Klochko V.V."/>
            <person name="Zelena L.B."/>
            <person name="Elena K.A."/>
            <person name="Reva O.N."/>
        </authorList>
    </citation>
    <scope>NUCLEOTIDE SEQUENCE [LARGE SCALE GENOMIC DNA]</scope>
    <source>
        <strain evidence="8 9">UCM B-321</strain>
    </source>
</reference>
<evidence type="ECO:0000256" key="2">
    <source>
        <dbReference type="ARBA" id="ARBA00007430"/>
    </source>
</evidence>
<evidence type="ECO:0000256" key="7">
    <source>
        <dbReference type="SAM" id="Phobius"/>
    </source>
</evidence>
<evidence type="ECO:0000256" key="5">
    <source>
        <dbReference type="ARBA" id="ARBA00022989"/>
    </source>
</evidence>
<dbReference type="InterPro" id="IPR050833">
    <property type="entry name" value="Poly_Biosynth_Transport"/>
</dbReference>
<keyword evidence="3" id="KW-1003">Cell membrane</keyword>
<feature type="transmembrane region" description="Helical" evidence="7">
    <location>
        <begin position="43"/>
        <end position="62"/>
    </location>
</feature>
<feature type="transmembrane region" description="Helical" evidence="7">
    <location>
        <begin position="261"/>
        <end position="284"/>
    </location>
</feature>
<evidence type="ECO:0000256" key="1">
    <source>
        <dbReference type="ARBA" id="ARBA00004651"/>
    </source>
</evidence>
<comment type="subcellular location">
    <subcellularLocation>
        <location evidence="1">Cell membrane</location>
        <topology evidence="1">Multi-pass membrane protein</topology>
    </subcellularLocation>
</comment>
<proteinExistence type="inferred from homology"/>
<evidence type="ECO:0000313" key="8">
    <source>
        <dbReference type="EMBL" id="KIH82751.1"/>
    </source>
</evidence>
<dbReference type="EMBL" id="JXDG01000045">
    <property type="protein sequence ID" value="KIH82751.1"/>
    <property type="molecule type" value="Genomic_DNA"/>
</dbReference>
<accession>A0A0C2I0B5</accession>
<dbReference type="Pfam" id="PF13440">
    <property type="entry name" value="Polysacc_synt_3"/>
    <property type="match status" value="1"/>
</dbReference>
<evidence type="ECO:0000256" key="6">
    <source>
        <dbReference type="ARBA" id="ARBA00023136"/>
    </source>
</evidence>
<feature type="transmembrane region" description="Helical" evidence="7">
    <location>
        <begin position="352"/>
        <end position="371"/>
    </location>
</feature>
<dbReference type="PANTHER" id="PTHR30250">
    <property type="entry name" value="PST FAMILY PREDICTED COLANIC ACID TRANSPORTER"/>
    <property type="match status" value="1"/>
</dbReference>